<dbReference type="PANTHER" id="PTHR33420">
    <property type="entry name" value="FIMBRIAL SUBUNIT ELFA-RELATED"/>
    <property type="match status" value="1"/>
</dbReference>
<protein>
    <submittedName>
        <fullName evidence="7">Major type 1 subunit fimbrin (Pilin)</fullName>
    </submittedName>
</protein>
<reference evidence="7 8" key="1">
    <citation type="submission" date="2018-07" db="EMBL/GenBank/DDBJ databases">
        <title>Genomic Encyclopedia of Type Strains, Phase IV (KMG-IV): sequencing the most valuable type-strain genomes for metagenomic binning, comparative biology and taxonomic classification.</title>
        <authorList>
            <person name="Goeker M."/>
        </authorList>
    </citation>
    <scope>NUCLEOTIDE SEQUENCE [LARGE SCALE GENOMIC DNA]</scope>
    <source>
        <strain evidence="7 8">DSM 103736</strain>
    </source>
</reference>
<evidence type="ECO:0000313" key="8">
    <source>
        <dbReference type="Proteomes" id="UP000254848"/>
    </source>
</evidence>
<evidence type="ECO:0000256" key="5">
    <source>
        <dbReference type="SAM" id="SignalP"/>
    </source>
</evidence>
<organism evidence="7 8">
    <name type="scientific">Enterobacillus tribolii</name>
    <dbReference type="NCBI Taxonomy" id="1487935"/>
    <lineage>
        <taxon>Bacteria</taxon>
        <taxon>Pseudomonadati</taxon>
        <taxon>Pseudomonadota</taxon>
        <taxon>Gammaproteobacteria</taxon>
        <taxon>Enterobacterales</taxon>
        <taxon>Hafniaceae</taxon>
        <taxon>Enterobacillus</taxon>
    </lineage>
</organism>
<dbReference type="Pfam" id="PF00419">
    <property type="entry name" value="Fimbrial"/>
    <property type="match status" value="1"/>
</dbReference>
<dbReference type="InterPro" id="IPR008966">
    <property type="entry name" value="Adhesion_dom_sf"/>
</dbReference>
<keyword evidence="3 5" id="KW-0732">Signal</keyword>
<evidence type="ECO:0000313" key="7">
    <source>
        <dbReference type="EMBL" id="RDK96646.1"/>
    </source>
</evidence>
<evidence type="ECO:0000256" key="3">
    <source>
        <dbReference type="ARBA" id="ARBA00022729"/>
    </source>
</evidence>
<accession>A0A370R2K0</accession>
<dbReference type="InterPro" id="IPR050263">
    <property type="entry name" value="Bact_Fimbrial_Adh_Pro"/>
</dbReference>
<name>A0A370R2K0_9GAMM</name>
<dbReference type="EMBL" id="QRAP01000001">
    <property type="protein sequence ID" value="RDK96646.1"/>
    <property type="molecule type" value="Genomic_DNA"/>
</dbReference>
<dbReference type="PANTHER" id="PTHR33420:SF3">
    <property type="entry name" value="FIMBRIAL SUBUNIT ELFA"/>
    <property type="match status" value="1"/>
</dbReference>
<evidence type="ECO:0000256" key="1">
    <source>
        <dbReference type="ARBA" id="ARBA00004561"/>
    </source>
</evidence>
<proteinExistence type="inferred from homology"/>
<feature type="domain" description="Fimbrial-type adhesion" evidence="6">
    <location>
        <begin position="31"/>
        <end position="184"/>
    </location>
</feature>
<dbReference type="SUPFAM" id="SSF49401">
    <property type="entry name" value="Bacterial adhesins"/>
    <property type="match status" value="1"/>
</dbReference>
<gene>
    <name evidence="7" type="ORF">C8D90_10175</name>
</gene>
<keyword evidence="4" id="KW-0281">Fimbrium</keyword>
<comment type="caution">
    <text evidence="7">The sequence shown here is derived from an EMBL/GenBank/DDBJ whole genome shotgun (WGS) entry which is preliminary data.</text>
</comment>
<dbReference type="GO" id="GO:0009289">
    <property type="term" value="C:pilus"/>
    <property type="evidence" value="ECO:0007669"/>
    <property type="project" value="UniProtKB-SubCell"/>
</dbReference>
<dbReference type="Proteomes" id="UP000254848">
    <property type="component" value="Unassembled WGS sequence"/>
</dbReference>
<comment type="similarity">
    <text evidence="2">Belongs to the fimbrial protein family.</text>
</comment>
<evidence type="ECO:0000256" key="4">
    <source>
        <dbReference type="ARBA" id="ARBA00023263"/>
    </source>
</evidence>
<dbReference type="AlphaFoldDB" id="A0A370R2K0"/>
<sequence length="185" mass="19433">MMMMPYVKKSIFCLVMYSVSANVLASDGLVNYTGEIIENACTVTNNMNNPLRVVIGFVARAAVNRGKGTIAAPTRFSIELTDCPESLIGTNAHVKFDGTPAPEDNSVLALSEGPFGTATGVGIQFLEAYSSGNPSTVIPLHQASAAKTLQAGRNVFDFGVQYIALSDNVTAGPADGTASFTIVYN</sequence>
<dbReference type="InterPro" id="IPR000259">
    <property type="entry name" value="Adhesion_dom_fimbrial"/>
</dbReference>
<evidence type="ECO:0000259" key="6">
    <source>
        <dbReference type="Pfam" id="PF00419"/>
    </source>
</evidence>
<evidence type="ECO:0000256" key="2">
    <source>
        <dbReference type="ARBA" id="ARBA00006671"/>
    </source>
</evidence>
<feature type="signal peptide" evidence="5">
    <location>
        <begin position="1"/>
        <end position="25"/>
    </location>
</feature>
<dbReference type="Gene3D" id="2.60.40.1090">
    <property type="entry name" value="Fimbrial-type adhesion domain"/>
    <property type="match status" value="1"/>
</dbReference>
<dbReference type="GO" id="GO:0043709">
    <property type="term" value="P:cell adhesion involved in single-species biofilm formation"/>
    <property type="evidence" value="ECO:0007669"/>
    <property type="project" value="TreeGrafter"/>
</dbReference>
<dbReference type="RefSeq" id="WP_115456444.1">
    <property type="nucleotide sequence ID" value="NZ_QRAP01000001.1"/>
</dbReference>
<dbReference type="InterPro" id="IPR036937">
    <property type="entry name" value="Adhesion_dom_fimbrial_sf"/>
</dbReference>
<feature type="chain" id="PRO_5017001180" evidence="5">
    <location>
        <begin position="26"/>
        <end position="185"/>
    </location>
</feature>
<keyword evidence="8" id="KW-1185">Reference proteome</keyword>
<comment type="subcellular location">
    <subcellularLocation>
        <location evidence="1">Fimbrium</location>
    </subcellularLocation>
</comment>
<dbReference type="OrthoDB" id="6624292at2"/>